<dbReference type="GO" id="GO:0015628">
    <property type="term" value="P:protein secretion by the type II secretion system"/>
    <property type="evidence" value="ECO:0007669"/>
    <property type="project" value="InterPro"/>
</dbReference>
<dbReference type="InterPro" id="IPR001775">
    <property type="entry name" value="GspD/PilQ"/>
</dbReference>
<dbReference type="InterPro" id="IPR004846">
    <property type="entry name" value="T2SS/T3SS_dom"/>
</dbReference>
<dbReference type="AlphaFoldDB" id="A0A560HHP7"/>
<dbReference type="PANTHER" id="PTHR30332">
    <property type="entry name" value="PROBABLE GENERAL SECRETION PATHWAY PROTEIN D"/>
    <property type="match status" value="1"/>
</dbReference>
<comment type="subcellular location">
    <subcellularLocation>
        <location evidence="1 10">Cell outer membrane</location>
    </subcellularLocation>
</comment>
<dbReference type="Pfam" id="PF03958">
    <property type="entry name" value="Secretin_N"/>
    <property type="match status" value="1"/>
</dbReference>
<dbReference type="RefSeq" id="WP_145729274.1">
    <property type="nucleotide sequence ID" value="NZ_VITR01000001.1"/>
</dbReference>
<dbReference type="NCBIfam" id="TIGR02517">
    <property type="entry name" value="type_II_gspD"/>
    <property type="match status" value="1"/>
</dbReference>
<dbReference type="PROSITE" id="PS51257">
    <property type="entry name" value="PROKAR_LIPOPROTEIN"/>
    <property type="match status" value="1"/>
</dbReference>
<feature type="compositionally biased region" description="Low complexity" evidence="11">
    <location>
        <begin position="366"/>
        <end position="423"/>
    </location>
</feature>
<dbReference type="GO" id="GO:0009279">
    <property type="term" value="C:cell outer membrane"/>
    <property type="evidence" value="ECO:0007669"/>
    <property type="project" value="UniProtKB-SubCell"/>
</dbReference>
<evidence type="ECO:0000259" key="15">
    <source>
        <dbReference type="Pfam" id="PF21305"/>
    </source>
</evidence>
<protein>
    <submittedName>
        <fullName evidence="16">Type II secretion system protein D (GspD)</fullName>
    </submittedName>
</protein>
<evidence type="ECO:0000256" key="8">
    <source>
        <dbReference type="ARBA" id="ARBA00023136"/>
    </source>
</evidence>
<evidence type="ECO:0000313" key="17">
    <source>
        <dbReference type="Proteomes" id="UP000315751"/>
    </source>
</evidence>
<dbReference type="InterPro" id="IPR049371">
    <property type="entry name" value="GspD-like_N0"/>
</dbReference>
<feature type="signal peptide" evidence="12">
    <location>
        <begin position="1"/>
        <end position="23"/>
    </location>
</feature>
<feature type="compositionally biased region" description="Pro residues" evidence="11">
    <location>
        <begin position="739"/>
        <end position="752"/>
    </location>
</feature>
<evidence type="ECO:0000256" key="9">
    <source>
        <dbReference type="ARBA" id="ARBA00023237"/>
    </source>
</evidence>
<evidence type="ECO:0000256" key="10">
    <source>
        <dbReference type="RuleBase" id="RU004004"/>
    </source>
</evidence>
<name>A0A560HHP7_9PROT</name>
<keyword evidence="4" id="KW-1134">Transmembrane beta strand</keyword>
<evidence type="ECO:0000256" key="5">
    <source>
        <dbReference type="ARBA" id="ARBA00022692"/>
    </source>
</evidence>
<dbReference type="Pfam" id="PF21305">
    <property type="entry name" value="type_II_gspD_N0"/>
    <property type="match status" value="1"/>
</dbReference>
<feature type="region of interest" description="Disordered" evidence="11">
    <location>
        <begin position="734"/>
        <end position="763"/>
    </location>
</feature>
<evidence type="ECO:0000256" key="3">
    <source>
        <dbReference type="ARBA" id="ARBA00022448"/>
    </source>
</evidence>
<evidence type="ECO:0000256" key="1">
    <source>
        <dbReference type="ARBA" id="ARBA00004442"/>
    </source>
</evidence>
<feature type="domain" description="NolW-like" evidence="14">
    <location>
        <begin position="328"/>
        <end position="478"/>
    </location>
</feature>
<evidence type="ECO:0000313" key="16">
    <source>
        <dbReference type="EMBL" id="TWB45982.1"/>
    </source>
</evidence>
<evidence type="ECO:0000256" key="6">
    <source>
        <dbReference type="ARBA" id="ARBA00022729"/>
    </source>
</evidence>
<dbReference type="Pfam" id="PF00263">
    <property type="entry name" value="Secretin"/>
    <property type="match status" value="1"/>
</dbReference>
<keyword evidence="17" id="KW-1185">Reference proteome</keyword>
<dbReference type="InterPro" id="IPR050810">
    <property type="entry name" value="Bact_Secretion_Sys_Channel"/>
</dbReference>
<evidence type="ECO:0000256" key="11">
    <source>
        <dbReference type="SAM" id="MobiDB-lite"/>
    </source>
</evidence>
<dbReference type="OrthoDB" id="9775455at2"/>
<comment type="similarity">
    <text evidence="2">Belongs to the bacterial secretin family. GSP D subfamily.</text>
</comment>
<keyword evidence="9" id="KW-0998">Cell outer membrane</keyword>
<evidence type="ECO:0000256" key="12">
    <source>
        <dbReference type="SAM" id="SignalP"/>
    </source>
</evidence>
<evidence type="ECO:0000256" key="4">
    <source>
        <dbReference type="ARBA" id="ARBA00022452"/>
    </source>
</evidence>
<keyword evidence="8" id="KW-0472">Membrane</keyword>
<keyword evidence="3 10" id="KW-0813">Transport</keyword>
<evidence type="ECO:0000256" key="7">
    <source>
        <dbReference type="ARBA" id="ARBA00022927"/>
    </source>
</evidence>
<keyword evidence="7" id="KW-0653">Protein transport</keyword>
<organism evidence="16 17">
    <name type="scientific">Nitrospirillum amazonense</name>
    <dbReference type="NCBI Taxonomy" id="28077"/>
    <lineage>
        <taxon>Bacteria</taxon>
        <taxon>Pseudomonadati</taxon>
        <taxon>Pseudomonadota</taxon>
        <taxon>Alphaproteobacteria</taxon>
        <taxon>Rhodospirillales</taxon>
        <taxon>Azospirillaceae</taxon>
        <taxon>Nitrospirillum</taxon>
    </lineage>
</organism>
<gene>
    <name evidence="16" type="ORF">FBZ90_101317</name>
</gene>
<proteinExistence type="inferred from homology"/>
<dbReference type="Proteomes" id="UP000315751">
    <property type="component" value="Unassembled WGS sequence"/>
</dbReference>
<feature type="region of interest" description="Disordered" evidence="11">
    <location>
        <begin position="29"/>
        <end position="57"/>
    </location>
</feature>
<evidence type="ECO:0000256" key="2">
    <source>
        <dbReference type="ARBA" id="ARBA00006980"/>
    </source>
</evidence>
<accession>A0A560HHP7</accession>
<feature type="domain" description="Type II/III secretion system secretin-like" evidence="13">
    <location>
        <begin position="541"/>
        <end position="707"/>
    </location>
</feature>
<dbReference type="EMBL" id="VITR01000001">
    <property type="protein sequence ID" value="TWB45982.1"/>
    <property type="molecule type" value="Genomic_DNA"/>
</dbReference>
<feature type="compositionally biased region" description="Low complexity" evidence="11">
    <location>
        <begin position="38"/>
        <end position="50"/>
    </location>
</feature>
<sequence>MTHPRPSPRLLLVCLILAGCADSAVTRGPGTPLPASPPASTAPAGSVIGPGAPPARIPPQTVAGTGQLVRQTRPMSGVAPAAAGEGEPVEMNFVNADVRSVLDAVLGGMLGLNYTIDPKVQGQVTIRTTRPLARGQALAAVDAALRTQGFAIVGGDGFYQVVPAADAAGQAPVQAPSAAERAAGFSTAIVPIRHVSVAELDRIVHPLTRQGFILLADAGRNIFIVNGTAHEIESFTQLIASFDVDWLAGLSFSLHTLQAVEPARLEAELRRVLQLDNGPLQGMVDFVPINRLNALLVVAKRPDLLPTVSAWVERLDRPGPDGGKVVHFYEVQNGSAVELANALNRLVGRAGTQQQPAVEQGRGRAGARAMGASTSSSGRSGPSTAMGGSSASGPPSGSTATGASGSAASAPPSPVDSGATLPAAGGGEGGGEEDGLSELKGVRVVADERRNALLIFGSGAQYALLEQVLTRLDAPREQVLIEATIAEVTLNDQLNFGVQWFLDRGSSTVGFSNTTGSTVGASYPNFNYTFLTPNTRVVLNALSSVTDVQVLSAPRLMVLNNETARLQVGDEVPVVVQSATSTLTSDSAVVNSVEYHDTGVILEVTPRINRSGAVVLDVNQEVSTVTNTTTSGIDSPTIQQRKITSVVNVQDGETVALGGLISDTSSRTGAGIPYLRDIPVLGRLFGTDGHTKGRTELLVFLRPVIVRDATRAREVTDALRASMSRLEIFAGAGGMPAGMPTPPSATVPPPVQSVPLPATPTDK</sequence>
<dbReference type="PANTHER" id="PTHR30332:SF25">
    <property type="entry name" value="SECRETIN XPSD"/>
    <property type="match status" value="1"/>
</dbReference>
<reference evidence="16 17" key="1">
    <citation type="submission" date="2019-06" db="EMBL/GenBank/DDBJ databases">
        <title>Genomic Encyclopedia of Type Strains, Phase IV (KMG-V): Genome sequencing to study the core and pangenomes of soil and plant-associated prokaryotes.</title>
        <authorList>
            <person name="Whitman W."/>
        </authorList>
    </citation>
    <scope>NUCLEOTIDE SEQUENCE [LARGE SCALE GENOMIC DNA]</scope>
    <source>
        <strain evidence="16 17">BR 11622</strain>
    </source>
</reference>
<dbReference type="InterPro" id="IPR013356">
    <property type="entry name" value="T2SS_GspD"/>
</dbReference>
<dbReference type="PRINTS" id="PR01032">
    <property type="entry name" value="PHAGEIV"/>
</dbReference>
<feature type="region of interest" description="Disordered" evidence="11">
    <location>
        <begin position="350"/>
        <end position="435"/>
    </location>
</feature>
<feature type="domain" description="GspD-like N0" evidence="15">
    <location>
        <begin position="91"/>
        <end position="161"/>
    </location>
</feature>
<evidence type="ECO:0000259" key="13">
    <source>
        <dbReference type="Pfam" id="PF00263"/>
    </source>
</evidence>
<evidence type="ECO:0000259" key="14">
    <source>
        <dbReference type="Pfam" id="PF03958"/>
    </source>
</evidence>
<dbReference type="InterPro" id="IPR038591">
    <property type="entry name" value="NolW-like_sf"/>
</dbReference>
<dbReference type="PRINTS" id="PR00811">
    <property type="entry name" value="BCTERIALGSPD"/>
</dbReference>
<feature type="chain" id="PRO_5021822603" evidence="12">
    <location>
        <begin position="24"/>
        <end position="763"/>
    </location>
</feature>
<comment type="caution">
    <text evidence="16">The sequence shown here is derived from an EMBL/GenBank/DDBJ whole genome shotgun (WGS) entry which is preliminary data.</text>
</comment>
<dbReference type="GO" id="GO:0015627">
    <property type="term" value="C:type II protein secretion system complex"/>
    <property type="evidence" value="ECO:0007669"/>
    <property type="project" value="InterPro"/>
</dbReference>
<keyword evidence="5" id="KW-0812">Transmembrane</keyword>
<dbReference type="InterPro" id="IPR005644">
    <property type="entry name" value="NolW-like"/>
</dbReference>
<dbReference type="Gene3D" id="3.30.1370.120">
    <property type="match status" value="2"/>
</dbReference>
<keyword evidence="6 12" id="KW-0732">Signal</keyword>